<keyword evidence="1" id="KW-0812">Transmembrane</keyword>
<dbReference type="Proteomes" id="UP001233172">
    <property type="component" value="Unassembled WGS sequence"/>
</dbReference>
<sequence length="246" mass="27689">MAVFEVEKKSRFVRFKEMLPFDFFSEDMISVFIAINLSELLSSKVSKILIVEGSSLLIFLTFMIKWMYRTYVRSEQIDYRKLLGVVAFQAIYMCGIHCLLLQEATRCMFSPLEQLILNSAVSYLNMAAFRYMFCEGAAFSTYKSVVLLLGALLIGLSIIGLIGVRSGSNLFKAIGFSGLAVAFVSSIKEDSERSQEAASEKHFLLDIIFVVMMGVNYFLFCGLSSQALTILESKVRASLFYNPRAD</sequence>
<feature type="transmembrane region" description="Helical" evidence="1">
    <location>
        <begin position="207"/>
        <end position="231"/>
    </location>
</feature>
<organism evidence="2 3">
    <name type="scientific">Biomphalaria pfeifferi</name>
    <name type="common">Bloodfluke planorb</name>
    <name type="synonym">Freshwater snail</name>
    <dbReference type="NCBI Taxonomy" id="112525"/>
    <lineage>
        <taxon>Eukaryota</taxon>
        <taxon>Metazoa</taxon>
        <taxon>Spiralia</taxon>
        <taxon>Lophotrochozoa</taxon>
        <taxon>Mollusca</taxon>
        <taxon>Gastropoda</taxon>
        <taxon>Heterobranchia</taxon>
        <taxon>Euthyneura</taxon>
        <taxon>Panpulmonata</taxon>
        <taxon>Hygrophila</taxon>
        <taxon>Lymnaeoidea</taxon>
        <taxon>Planorbidae</taxon>
        <taxon>Biomphalaria</taxon>
    </lineage>
</organism>
<reference evidence="2" key="2">
    <citation type="submission" date="2023-04" db="EMBL/GenBank/DDBJ databases">
        <authorList>
            <person name="Bu L."/>
            <person name="Lu L."/>
            <person name="Laidemitt M.R."/>
            <person name="Zhang S.M."/>
            <person name="Mutuku M."/>
            <person name="Mkoji G."/>
            <person name="Steinauer M."/>
            <person name="Loker E.S."/>
        </authorList>
    </citation>
    <scope>NUCLEOTIDE SEQUENCE</scope>
    <source>
        <strain evidence="2">KasaAsao</strain>
        <tissue evidence="2">Whole Snail</tissue>
    </source>
</reference>
<evidence type="ECO:0000313" key="2">
    <source>
        <dbReference type="EMBL" id="KAK0039169.1"/>
    </source>
</evidence>
<feature type="transmembrane region" description="Helical" evidence="1">
    <location>
        <begin position="48"/>
        <end position="68"/>
    </location>
</feature>
<evidence type="ECO:0000313" key="3">
    <source>
        <dbReference type="Proteomes" id="UP001233172"/>
    </source>
</evidence>
<feature type="transmembrane region" description="Helical" evidence="1">
    <location>
        <begin position="114"/>
        <end position="133"/>
    </location>
</feature>
<gene>
    <name evidence="2" type="ORF">Bpfe_031385</name>
</gene>
<dbReference type="AlphaFoldDB" id="A0AAD8EUE6"/>
<feature type="transmembrane region" description="Helical" evidence="1">
    <location>
        <begin position="145"/>
        <end position="164"/>
    </location>
</feature>
<keyword evidence="3" id="KW-1185">Reference proteome</keyword>
<comment type="caution">
    <text evidence="2">The sequence shown here is derived from an EMBL/GenBank/DDBJ whole genome shotgun (WGS) entry which is preliminary data.</text>
</comment>
<proteinExistence type="predicted"/>
<evidence type="ECO:0000256" key="1">
    <source>
        <dbReference type="SAM" id="Phobius"/>
    </source>
</evidence>
<keyword evidence="1" id="KW-1133">Transmembrane helix</keyword>
<name>A0AAD8EUE6_BIOPF</name>
<protein>
    <submittedName>
        <fullName evidence="2">Uncharacterized protein</fullName>
    </submittedName>
</protein>
<accession>A0AAD8EUE6</accession>
<reference evidence="2" key="1">
    <citation type="journal article" date="2023" name="PLoS Negl. Trop. Dis.">
        <title>A genome sequence for Biomphalaria pfeifferi, the major vector snail for the human-infecting parasite Schistosoma mansoni.</title>
        <authorList>
            <person name="Bu L."/>
            <person name="Lu L."/>
            <person name="Laidemitt M.R."/>
            <person name="Zhang S.M."/>
            <person name="Mutuku M."/>
            <person name="Mkoji G."/>
            <person name="Steinauer M."/>
            <person name="Loker E.S."/>
        </authorList>
    </citation>
    <scope>NUCLEOTIDE SEQUENCE</scope>
    <source>
        <strain evidence="2">KasaAsao</strain>
    </source>
</reference>
<keyword evidence="1" id="KW-0472">Membrane</keyword>
<feature type="transmembrane region" description="Helical" evidence="1">
    <location>
        <begin position="80"/>
        <end position="102"/>
    </location>
</feature>
<dbReference type="EMBL" id="JASAOG010000480">
    <property type="protein sequence ID" value="KAK0039169.1"/>
    <property type="molecule type" value="Genomic_DNA"/>
</dbReference>